<gene>
    <name evidence="2" type="ORF">BK131_23625</name>
</gene>
<evidence type="ECO:0000313" key="2">
    <source>
        <dbReference type="EMBL" id="OMF10608.1"/>
    </source>
</evidence>
<dbReference type="InterPro" id="IPR016181">
    <property type="entry name" value="Acyl_CoA_acyltransferase"/>
</dbReference>
<dbReference type="SUPFAM" id="SSF55729">
    <property type="entry name" value="Acyl-CoA N-acyltransferases (Nat)"/>
    <property type="match status" value="1"/>
</dbReference>
<dbReference type="RefSeq" id="WP_076333474.1">
    <property type="nucleotide sequence ID" value="NZ_MRTJ01000013.1"/>
</dbReference>
<name>A0A1R1BLF5_PAEAM</name>
<dbReference type="OrthoDB" id="1902458at2"/>
<dbReference type="AlphaFoldDB" id="A0A1R1BLF5"/>
<comment type="caution">
    <text evidence="2">The sequence shown here is derived from an EMBL/GenBank/DDBJ whole genome shotgun (WGS) entry which is preliminary data.</text>
</comment>
<evidence type="ECO:0000259" key="1">
    <source>
        <dbReference type="PROSITE" id="PS51186"/>
    </source>
</evidence>
<dbReference type="PROSITE" id="PS51186">
    <property type="entry name" value="GNAT"/>
    <property type="match status" value="1"/>
</dbReference>
<dbReference type="Proteomes" id="UP000187134">
    <property type="component" value="Unassembled WGS sequence"/>
</dbReference>
<proteinExistence type="predicted"/>
<reference evidence="2 3" key="1">
    <citation type="submission" date="2016-11" db="EMBL/GenBank/DDBJ databases">
        <title>Paenibacillus species isolates.</title>
        <authorList>
            <person name="Beno S.M."/>
        </authorList>
    </citation>
    <scope>NUCLEOTIDE SEQUENCE [LARGE SCALE GENOMIC DNA]</scope>
    <source>
        <strain evidence="2 3">FSL H8-0246</strain>
    </source>
</reference>
<dbReference type="Gene3D" id="3.40.630.30">
    <property type="match status" value="1"/>
</dbReference>
<organism evidence="2 3">
    <name type="scientific">Paenibacillus amylolyticus</name>
    <dbReference type="NCBI Taxonomy" id="1451"/>
    <lineage>
        <taxon>Bacteria</taxon>
        <taxon>Bacillati</taxon>
        <taxon>Bacillota</taxon>
        <taxon>Bacilli</taxon>
        <taxon>Bacillales</taxon>
        <taxon>Paenibacillaceae</taxon>
        <taxon>Paenibacillus</taxon>
    </lineage>
</organism>
<feature type="domain" description="N-acetyltransferase" evidence="1">
    <location>
        <begin position="25"/>
        <end position="154"/>
    </location>
</feature>
<dbReference type="GO" id="GO:0016747">
    <property type="term" value="F:acyltransferase activity, transferring groups other than amino-acyl groups"/>
    <property type="evidence" value="ECO:0007669"/>
    <property type="project" value="InterPro"/>
</dbReference>
<evidence type="ECO:0000313" key="3">
    <source>
        <dbReference type="Proteomes" id="UP000187134"/>
    </source>
</evidence>
<dbReference type="EMBL" id="MRTJ01000013">
    <property type="protein sequence ID" value="OMF10608.1"/>
    <property type="molecule type" value="Genomic_DNA"/>
</dbReference>
<dbReference type="InterPro" id="IPR000182">
    <property type="entry name" value="GNAT_dom"/>
</dbReference>
<protein>
    <recommendedName>
        <fullName evidence="1">N-acetyltransferase domain-containing protein</fullName>
    </recommendedName>
</protein>
<sequence length="161" mass="18676">MTVTIKKVESLIVNERILKELCENAEILNIEEDEIEYLKASLSTGEIISLTEVRSKLEQSREGYIINQNDEEVGYALIIKKGDFLEVDINIYREYRGKGVFKEAFPEILSLQPDEKWVIHVYKFNPAWAGMKRVAERNGFKYSNDPLSMDHKMIRETQGNS</sequence>
<accession>A0A1R1BLF5</accession>